<feature type="transmembrane region" description="Helical" evidence="2">
    <location>
        <begin position="16"/>
        <end position="36"/>
    </location>
</feature>
<dbReference type="Proteomes" id="UP000521943">
    <property type="component" value="Unassembled WGS sequence"/>
</dbReference>
<evidence type="ECO:0000313" key="3">
    <source>
        <dbReference type="EMBL" id="KAF6748837.1"/>
    </source>
</evidence>
<keyword evidence="2" id="KW-1133">Transmembrane helix</keyword>
<evidence type="ECO:0000313" key="4">
    <source>
        <dbReference type="Proteomes" id="UP000521943"/>
    </source>
</evidence>
<gene>
    <name evidence="3" type="ORF">DFP72DRAFT_1174027</name>
</gene>
<organism evidence="3 4">
    <name type="scientific">Ephemerocybe angulata</name>
    <dbReference type="NCBI Taxonomy" id="980116"/>
    <lineage>
        <taxon>Eukaryota</taxon>
        <taxon>Fungi</taxon>
        <taxon>Dikarya</taxon>
        <taxon>Basidiomycota</taxon>
        <taxon>Agaricomycotina</taxon>
        <taxon>Agaricomycetes</taxon>
        <taxon>Agaricomycetidae</taxon>
        <taxon>Agaricales</taxon>
        <taxon>Agaricineae</taxon>
        <taxon>Psathyrellaceae</taxon>
        <taxon>Ephemerocybe</taxon>
    </lineage>
</organism>
<keyword evidence="2" id="KW-0812">Transmembrane</keyword>
<evidence type="ECO:0000256" key="1">
    <source>
        <dbReference type="SAM" id="MobiDB-lite"/>
    </source>
</evidence>
<proteinExistence type="predicted"/>
<protein>
    <submittedName>
        <fullName evidence="3">Uncharacterized protein</fullName>
    </submittedName>
</protein>
<feature type="compositionally biased region" description="Basic and acidic residues" evidence="1">
    <location>
        <begin position="44"/>
        <end position="55"/>
    </location>
</feature>
<feature type="region of interest" description="Disordered" evidence="1">
    <location>
        <begin position="44"/>
        <end position="102"/>
    </location>
</feature>
<keyword evidence="4" id="KW-1185">Reference proteome</keyword>
<reference evidence="3 4" key="1">
    <citation type="submission" date="2020-07" db="EMBL/GenBank/DDBJ databases">
        <title>Comparative genomics of pyrophilous fungi reveals a link between fire events and developmental genes.</title>
        <authorList>
            <consortium name="DOE Joint Genome Institute"/>
            <person name="Steindorff A.S."/>
            <person name="Carver A."/>
            <person name="Calhoun S."/>
            <person name="Stillman K."/>
            <person name="Liu H."/>
            <person name="Lipzen A."/>
            <person name="Pangilinan J."/>
            <person name="Labutti K."/>
            <person name="Bruns T.D."/>
            <person name="Grigoriev I.V."/>
        </authorList>
    </citation>
    <scope>NUCLEOTIDE SEQUENCE [LARGE SCALE GENOMIC DNA]</scope>
    <source>
        <strain evidence="3 4">CBS 144469</strain>
    </source>
</reference>
<name>A0A8H6HM16_9AGAR</name>
<feature type="compositionally biased region" description="Basic and acidic residues" evidence="1">
    <location>
        <begin position="83"/>
        <end position="92"/>
    </location>
</feature>
<keyword evidence="2" id="KW-0472">Membrane</keyword>
<comment type="caution">
    <text evidence="3">The sequence shown here is derived from an EMBL/GenBank/DDBJ whole genome shotgun (WGS) entry which is preliminary data.</text>
</comment>
<feature type="region of interest" description="Disordered" evidence="1">
    <location>
        <begin position="117"/>
        <end position="137"/>
    </location>
</feature>
<dbReference type="EMBL" id="JACGCI010000068">
    <property type="protein sequence ID" value="KAF6748837.1"/>
    <property type="molecule type" value="Genomic_DNA"/>
</dbReference>
<accession>A0A8H6HM16</accession>
<sequence>MNNPNKYPRDLRTPSTFIPVYIAIAAITAGGIYMAVKPSPASEERQRARAEAWAKRHEHATTPYPNFNNRAGESGSGSAGEAATRRAKDAWHTDGNGDWEGIEFKLNTKGKGAFDVEEAGDVRGVPVPNTRSSAKQG</sequence>
<dbReference type="AlphaFoldDB" id="A0A8H6HM16"/>
<evidence type="ECO:0000256" key="2">
    <source>
        <dbReference type="SAM" id="Phobius"/>
    </source>
</evidence>
<dbReference type="OrthoDB" id="3078591at2759"/>